<sequence>MGANTLKANQIRLLGNNAFGFEDLANGGDKDYNDLIDRVNLSIA</sequence>
<keyword evidence="3" id="KW-1185">Reference proteome</keyword>
<dbReference type="InterPro" id="IPR025193">
    <property type="entry name" value="DUF4114"/>
</dbReference>
<gene>
    <name evidence="2" type="ORF">H6G95_17975</name>
</gene>
<dbReference type="EMBL" id="JACJTE010000019">
    <property type="protein sequence ID" value="MBD2562466.1"/>
    <property type="molecule type" value="Genomic_DNA"/>
</dbReference>
<evidence type="ECO:0000313" key="2">
    <source>
        <dbReference type="EMBL" id="MBD2562466.1"/>
    </source>
</evidence>
<dbReference type="Pfam" id="PF13448">
    <property type="entry name" value="DUF4114"/>
    <property type="match status" value="1"/>
</dbReference>
<protein>
    <submittedName>
        <fullName evidence="2">DUF4114 domain-containing protein</fullName>
    </submittedName>
</protein>
<evidence type="ECO:0000259" key="1">
    <source>
        <dbReference type="Pfam" id="PF13448"/>
    </source>
</evidence>
<proteinExistence type="predicted"/>
<reference evidence="2 3" key="1">
    <citation type="journal article" date="2020" name="ISME J.">
        <title>Comparative genomics reveals insights into cyanobacterial evolution and habitat adaptation.</title>
        <authorList>
            <person name="Chen M.Y."/>
            <person name="Teng W.K."/>
            <person name="Zhao L."/>
            <person name="Hu C.X."/>
            <person name="Zhou Y.K."/>
            <person name="Han B.P."/>
            <person name="Song L.R."/>
            <person name="Shu W.S."/>
        </authorList>
    </citation>
    <scope>NUCLEOTIDE SEQUENCE [LARGE SCALE GENOMIC DNA]</scope>
    <source>
        <strain evidence="2 3">FACHB-391</strain>
    </source>
</reference>
<comment type="caution">
    <text evidence="2">The sequence shown here is derived from an EMBL/GenBank/DDBJ whole genome shotgun (WGS) entry which is preliminary data.</text>
</comment>
<evidence type="ECO:0000313" key="3">
    <source>
        <dbReference type="Proteomes" id="UP000604661"/>
    </source>
</evidence>
<accession>A0ABR8F0Q3</accession>
<organism evidence="2 3">
    <name type="scientific">Nostoc linckia FACHB-391</name>
    <dbReference type="NCBI Taxonomy" id="2692906"/>
    <lineage>
        <taxon>Bacteria</taxon>
        <taxon>Bacillati</taxon>
        <taxon>Cyanobacteriota</taxon>
        <taxon>Cyanophyceae</taxon>
        <taxon>Nostocales</taxon>
        <taxon>Nostocaceae</taxon>
        <taxon>Nostoc</taxon>
    </lineage>
</organism>
<dbReference type="Proteomes" id="UP000604661">
    <property type="component" value="Unassembled WGS sequence"/>
</dbReference>
<feature type="domain" description="DUF4114" evidence="1">
    <location>
        <begin position="8"/>
        <end position="40"/>
    </location>
</feature>
<name>A0ABR8F0Q3_NOSLI</name>